<proteinExistence type="inferred from homology"/>
<dbReference type="SUPFAM" id="SSF118116">
    <property type="entry name" value="DNA mismatch repair protein MutL"/>
    <property type="match status" value="1"/>
</dbReference>
<dbReference type="EMBL" id="CCSE01000001">
    <property type="protein sequence ID" value="CDZ99627.1"/>
    <property type="molecule type" value="Genomic_DNA"/>
</dbReference>
<reference evidence="8 9" key="1">
    <citation type="submission" date="2014-07" db="EMBL/GenBank/DDBJ databases">
        <authorList>
            <person name="Urmite Genomes Urmite Genomes"/>
        </authorList>
    </citation>
    <scope>NUCLEOTIDE SEQUENCE [LARGE SCALE GENOMIC DNA]</scope>
    <source>
        <strain evidence="8 9">13MG44_air</strain>
    </source>
</reference>
<dbReference type="InterPro" id="IPR036890">
    <property type="entry name" value="HATPase_C_sf"/>
</dbReference>
<name>A0A078M2R0_9STAP</name>
<protein>
    <recommendedName>
        <fullName evidence="4">DNA mismatch repair protein MutL</fullName>
    </recommendedName>
</protein>
<keyword evidence="3 4" id="KW-0234">DNA repair</keyword>
<keyword evidence="2 4" id="KW-0227">DNA damage</keyword>
<feature type="domain" description="MutL C-terminal dimerisation" evidence="6">
    <location>
        <begin position="441"/>
        <end position="582"/>
    </location>
</feature>
<dbReference type="CDD" id="cd16926">
    <property type="entry name" value="HATPase_MutL-MLH-PMS-like"/>
    <property type="match status" value="1"/>
</dbReference>
<keyword evidence="9" id="KW-1185">Reference proteome</keyword>
<dbReference type="Gene3D" id="3.30.565.10">
    <property type="entry name" value="Histidine kinase-like ATPase, C-terminal domain"/>
    <property type="match status" value="1"/>
</dbReference>
<dbReference type="InterPro" id="IPR002099">
    <property type="entry name" value="MutL/Mlh/PMS"/>
</dbReference>
<dbReference type="InterPro" id="IPR042121">
    <property type="entry name" value="MutL_C_regsub"/>
</dbReference>
<dbReference type="SUPFAM" id="SSF55874">
    <property type="entry name" value="ATPase domain of HSP90 chaperone/DNA topoisomerase II/histidine kinase"/>
    <property type="match status" value="1"/>
</dbReference>
<feature type="compositionally biased region" description="Basic and acidic residues" evidence="5">
    <location>
        <begin position="379"/>
        <end position="399"/>
    </location>
</feature>
<comment type="similarity">
    <text evidence="1 4">Belongs to the DNA mismatch repair MutL/HexB family.</text>
</comment>
<evidence type="ECO:0000259" key="6">
    <source>
        <dbReference type="SMART" id="SM00853"/>
    </source>
</evidence>
<dbReference type="STRING" id="1461582.BN1048_00568"/>
<dbReference type="Gene3D" id="3.30.230.10">
    <property type="match status" value="1"/>
</dbReference>
<dbReference type="PANTHER" id="PTHR10073:SF12">
    <property type="entry name" value="DNA MISMATCH REPAIR PROTEIN MLH1"/>
    <property type="match status" value="1"/>
</dbReference>
<dbReference type="Pfam" id="PF08676">
    <property type="entry name" value="MutL_C"/>
    <property type="match status" value="1"/>
</dbReference>
<evidence type="ECO:0000256" key="3">
    <source>
        <dbReference type="ARBA" id="ARBA00023204"/>
    </source>
</evidence>
<evidence type="ECO:0000256" key="1">
    <source>
        <dbReference type="ARBA" id="ARBA00006082"/>
    </source>
</evidence>
<dbReference type="GO" id="GO:0006298">
    <property type="term" value="P:mismatch repair"/>
    <property type="evidence" value="ECO:0007669"/>
    <property type="project" value="UniProtKB-UniRule"/>
</dbReference>
<sequence>MGQIHVLPAHIQNKIAAGEVVERPSSIVKEIVENSLDAGSTVVEVFIKNSGMESIKVVDNGHGIDYEDRTLLFERHATSKIDTAYELFEIRSLGFRGEALASIGAVSKVTLESMQGDSTPFKIVYSGGKYDEDTVWHERRGTIIEIEDLFFNTPARLKYIKNLRTEAGKIIDIMQRMALNYPEVSFRLVFDGKDRFKTTGNGNLKEVINILYGIQVSSNTLEVHAESPDYTIDGYIVRPEVTRSNRNYINLSINNRHVRHFKLSQSIINAYHTLQPKDKYPLAFLNIRMDPKLIDVNVHPSKVEVKLSKETELLKLMEAAVKEALMETELIPEVAHRKPKQQKPEQSAIDFTERHDKIREHIDTYEPPARQLPKQTFTEPRKETEKEQMTRRRVTEKPETTYTSPFKQTEKIQPQPKQKDTPSFAGHEPLPEKEKLPYLEIIGQLHGTYIIMQNETGMYLMDQHAAQERIKYEYIYANIIKEADGIPLLIPYTFEFSFDDVITIDEKLAELQSLGFDIEKSGIKQYTVSRYPSWIKADNPEEDINDLIDFISQTDNFDVKKYREEMSIMMSCKQSIKANHYLDKNQMAALLEELGKCYSPYTCPHGRPVIIHMTTYEIERLFNRIMK</sequence>
<dbReference type="AlphaFoldDB" id="A0A078M2R0"/>
<dbReference type="InterPro" id="IPR014762">
    <property type="entry name" value="DNA_mismatch_repair_CS"/>
</dbReference>
<dbReference type="InterPro" id="IPR037198">
    <property type="entry name" value="MutL_C_sf"/>
</dbReference>
<dbReference type="InterPro" id="IPR020667">
    <property type="entry name" value="DNA_mismatch_repair_MutL"/>
</dbReference>
<dbReference type="InterPro" id="IPR042120">
    <property type="entry name" value="MutL_C_dimsub"/>
</dbReference>
<evidence type="ECO:0000256" key="2">
    <source>
        <dbReference type="ARBA" id="ARBA00022763"/>
    </source>
</evidence>
<dbReference type="Gene3D" id="3.30.1540.20">
    <property type="entry name" value="MutL, C-terminal domain, dimerisation subdomain"/>
    <property type="match status" value="1"/>
</dbReference>
<feature type="domain" description="DNA mismatch repair protein S5" evidence="7">
    <location>
        <begin position="208"/>
        <end position="326"/>
    </location>
</feature>
<dbReference type="Gene3D" id="3.30.1370.100">
    <property type="entry name" value="MutL, C-terminal domain, regulatory subdomain"/>
    <property type="match status" value="1"/>
</dbReference>
<feature type="region of interest" description="Disordered" evidence="5">
    <location>
        <begin position="359"/>
        <end position="430"/>
    </location>
</feature>
<dbReference type="HAMAP" id="MF_00149">
    <property type="entry name" value="DNA_mis_repair"/>
    <property type="match status" value="1"/>
</dbReference>
<dbReference type="Pfam" id="PF13589">
    <property type="entry name" value="HATPase_c_3"/>
    <property type="match status" value="1"/>
</dbReference>
<evidence type="ECO:0000256" key="5">
    <source>
        <dbReference type="SAM" id="MobiDB-lite"/>
    </source>
</evidence>
<evidence type="ECO:0000256" key="4">
    <source>
        <dbReference type="HAMAP-Rule" id="MF_00149"/>
    </source>
</evidence>
<evidence type="ECO:0000313" key="9">
    <source>
        <dbReference type="Proteomes" id="UP000044136"/>
    </source>
</evidence>
<dbReference type="RefSeq" id="WP_035808220.1">
    <property type="nucleotide sequence ID" value="NZ_CCSE01000001.1"/>
</dbReference>
<dbReference type="FunFam" id="3.30.565.10:FF:000003">
    <property type="entry name" value="DNA mismatch repair endonuclease MutL"/>
    <property type="match status" value="1"/>
</dbReference>
<dbReference type="NCBIfam" id="TIGR00585">
    <property type="entry name" value="mutl"/>
    <property type="match status" value="1"/>
</dbReference>
<dbReference type="GO" id="GO:0030983">
    <property type="term" value="F:mismatched DNA binding"/>
    <property type="evidence" value="ECO:0007669"/>
    <property type="project" value="InterPro"/>
</dbReference>
<dbReference type="eggNOG" id="COG0323">
    <property type="taxonomic scope" value="Bacteria"/>
</dbReference>
<dbReference type="SMART" id="SM01340">
    <property type="entry name" value="DNA_mis_repair"/>
    <property type="match status" value="1"/>
</dbReference>
<dbReference type="InterPro" id="IPR013507">
    <property type="entry name" value="DNA_mismatch_S5_2-like"/>
</dbReference>
<dbReference type="GO" id="GO:0016887">
    <property type="term" value="F:ATP hydrolysis activity"/>
    <property type="evidence" value="ECO:0007669"/>
    <property type="project" value="InterPro"/>
</dbReference>
<evidence type="ECO:0000313" key="8">
    <source>
        <dbReference type="EMBL" id="CDZ99627.1"/>
    </source>
</evidence>
<dbReference type="InterPro" id="IPR014721">
    <property type="entry name" value="Ribsml_uS5_D2-typ_fold_subgr"/>
</dbReference>
<dbReference type="CDD" id="cd00782">
    <property type="entry name" value="MutL_Trans"/>
    <property type="match status" value="1"/>
</dbReference>
<organism evidence="8 9">
    <name type="scientific">Jeotgalicoccus saudimassiliensis</name>
    <dbReference type="NCBI Taxonomy" id="1461582"/>
    <lineage>
        <taxon>Bacteria</taxon>
        <taxon>Bacillati</taxon>
        <taxon>Bacillota</taxon>
        <taxon>Bacilli</taxon>
        <taxon>Bacillales</taxon>
        <taxon>Staphylococcaceae</taxon>
        <taxon>Jeotgalicoccus</taxon>
    </lineage>
</organism>
<dbReference type="PROSITE" id="PS00058">
    <property type="entry name" value="DNA_MISMATCH_REPAIR_1"/>
    <property type="match status" value="1"/>
</dbReference>
<dbReference type="OrthoDB" id="9763467at2"/>
<dbReference type="SMART" id="SM00853">
    <property type="entry name" value="MutL_C"/>
    <property type="match status" value="1"/>
</dbReference>
<dbReference type="GO" id="GO:0140664">
    <property type="term" value="F:ATP-dependent DNA damage sensor activity"/>
    <property type="evidence" value="ECO:0007669"/>
    <property type="project" value="InterPro"/>
</dbReference>
<gene>
    <name evidence="4 8" type="primary">mutL</name>
    <name evidence="8" type="ORF">BN1048_00568</name>
</gene>
<evidence type="ECO:0000259" key="7">
    <source>
        <dbReference type="SMART" id="SM01340"/>
    </source>
</evidence>
<dbReference type="Pfam" id="PF01119">
    <property type="entry name" value="DNA_mis_repair"/>
    <property type="match status" value="1"/>
</dbReference>
<dbReference type="InterPro" id="IPR038973">
    <property type="entry name" value="MutL/Mlh/Pms-like"/>
</dbReference>
<dbReference type="PANTHER" id="PTHR10073">
    <property type="entry name" value="DNA MISMATCH REPAIR PROTEIN MLH, PMS, MUTL"/>
    <property type="match status" value="1"/>
</dbReference>
<feature type="compositionally biased region" description="Polar residues" evidence="5">
    <location>
        <begin position="400"/>
        <end position="416"/>
    </location>
</feature>
<dbReference type="SUPFAM" id="SSF54211">
    <property type="entry name" value="Ribosomal protein S5 domain 2-like"/>
    <property type="match status" value="1"/>
</dbReference>
<dbReference type="GO" id="GO:0005524">
    <property type="term" value="F:ATP binding"/>
    <property type="evidence" value="ECO:0007669"/>
    <property type="project" value="InterPro"/>
</dbReference>
<dbReference type="GO" id="GO:0032300">
    <property type="term" value="C:mismatch repair complex"/>
    <property type="evidence" value="ECO:0007669"/>
    <property type="project" value="InterPro"/>
</dbReference>
<comment type="function">
    <text evidence="4">This protein is involved in the repair of mismatches in DNA. It is required for dam-dependent methyl-directed DNA mismatch repair. May act as a 'molecular matchmaker', a protein that promotes the formation of a stable complex between two or more DNA-binding proteins in an ATP-dependent manner without itself being part of a final effector complex.</text>
</comment>
<accession>A0A078M2R0</accession>
<dbReference type="InterPro" id="IPR020568">
    <property type="entry name" value="Ribosomal_Su5_D2-typ_SF"/>
</dbReference>
<dbReference type="InterPro" id="IPR014790">
    <property type="entry name" value="MutL_C"/>
</dbReference>
<dbReference type="HOGENOM" id="CLU_004131_4_1_9"/>
<dbReference type="Proteomes" id="UP000044136">
    <property type="component" value="Unassembled WGS sequence"/>
</dbReference>